<proteinExistence type="predicted"/>
<evidence type="ECO:0008006" key="5">
    <source>
        <dbReference type="Google" id="ProtNLM"/>
    </source>
</evidence>
<dbReference type="PROSITE" id="PS50005">
    <property type="entry name" value="TPR"/>
    <property type="match status" value="1"/>
</dbReference>
<evidence type="ECO:0000256" key="2">
    <source>
        <dbReference type="SAM" id="MobiDB-lite"/>
    </source>
</evidence>
<feature type="repeat" description="TPR" evidence="1">
    <location>
        <begin position="146"/>
        <end position="179"/>
    </location>
</feature>
<organism evidence="3 4">
    <name type="scientific">Sulfidibacter corallicola</name>
    <dbReference type="NCBI Taxonomy" id="2818388"/>
    <lineage>
        <taxon>Bacteria</taxon>
        <taxon>Pseudomonadati</taxon>
        <taxon>Acidobacteriota</taxon>
        <taxon>Holophagae</taxon>
        <taxon>Acanthopleuribacterales</taxon>
        <taxon>Acanthopleuribacteraceae</taxon>
        <taxon>Sulfidibacter</taxon>
    </lineage>
</organism>
<keyword evidence="1" id="KW-0802">TPR repeat</keyword>
<sequence length="1244" mass="143186">MERALEKNLEKIRKIRTRENAEKAWKAFAELLHEHELEPELELFREGIAIGLQRAAWTETLALFKTGLKTFKLYELCEGDNRPLFTKYVEEYPGFRTALADDLLNRQSLSNIAGWVNLYDEADQRWIIDLWEQAAESILDAPGRAGSLYVASGVGRFTRNELEEGLQLWEKALRLDPRFLKRIMAFCQRSGQLDMGQFTHRLKIIRLILAAGKHNEALSLLLALGNESRDYALKVLVAVDDLFPDPDQADVCLLKFKLAIFLNDEEIFDRVLGRLKSLKEDELFDFKKAAMLQMTEPDSKRRVLLELVDIYIGNQSWESAALLLKSLYAEDSHPDVIALMEEVLERYPILPELHWIVGRSKMDDGDHDLACFHFVAIKDVGEFERELLQLLEDRLVETYHAGYAELLWAMAPTDSQMAGMTALLVVMNMKEKEDPDLLAQLEKRRPKDPPSPFYLLALIHLNMRMERYEAVLPELTLFMETYPELSAELVQPAETLCTKYRADYRDLVKILDRVNTELRPQRAWGALQRHLQDATEQYIRQRSKHQNSLSGVGPEQAAPPVASPEQRQFLEFQGKLSTHLESGNWPAAVALTEKWGGRHPDRLQQAFEIGDRYAESPASMAFWSKAKLSIYLRNGLHAEAIRLGQECINDSRFQGDLPEIYQSLGMAYEGIGHSAEALRFYCLSSRQNRFWQQNRARLGDMVFPGNSHLLKEVLNLALLHEDQSIWDPLLRKWHQHRPSELDMILKAQSTFCEKVGTERSLLDLAFWYLQAGNLDEVNKTLNRIDLRDPEIRDALIHIASLINLKFPEDPKPAFLLGRYYLVHKEVPRAVDTFRNLTSKVPNAAETVYQYLRGYLRKNPDSIDIVHLYGLLIRIALDYGFTVAAVKLLEEFSQKDREGAESLAEGVYRVLLQKKRDNLEALYEFAEMLRRWGAYNRMLIACEQAEFGTHMAQDRLRWLSEAAEDETYRDRALAAQAQIHYDLHDFEACLHCLEQLDDPLIKLKTLDLQEQLTKRFPDLMSFWHDAGWTAARVDAERAAYFFRKIWDHADSTRSMRLEAFAILRESGSGPSLSQLAELYGDNRRDMYTGLRAIYGRLRELELNRWLETEGDGEPVPVPGRALEWLLHTGQQDLFASLLPRLDHAPENLRIWLESKYQLSLGDPLQAALHITESSLSSDLRQSFLHGAGLTARAIALKPPGTRLPHFLRQSYLDRYGKPETINALYSNLKVQVRQRERTAPAETSS</sequence>
<accession>A0A8A4TWI9</accession>
<feature type="region of interest" description="Disordered" evidence="2">
    <location>
        <begin position="540"/>
        <end position="564"/>
    </location>
</feature>
<reference evidence="3" key="1">
    <citation type="submission" date="2021-03" db="EMBL/GenBank/DDBJ databases">
        <title>Acanthopleuribacteraceae sp. M133.</title>
        <authorList>
            <person name="Wang G."/>
        </authorList>
    </citation>
    <scope>NUCLEOTIDE SEQUENCE</scope>
    <source>
        <strain evidence="3">M133</strain>
    </source>
</reference>
<feature type="compositionally biased region" description="Polar residues" evidence="2">
    <location>
        <begin position="540"/>
        <end position="550"/>
    </location>
</feature>
<keyword evidence="4" id="KW-1185">Reference proteome</keyword>
<dbReference type="SUPFAM" id="SSF48452">
    <property type="entry name" value="TPR-like"/>
    <property type="match status" value="2"/>
</dbReference>
<dbReference type="InterPro" id="IPR011990">
    <property type="entry name" value="TPR-like_helical_dom_sf"/>
</dbReference>
<dbReference type="AlphaFoldDB" id="A0A8A4TWI9"/>
<evidence type="ECO:0000313" key="4">
    <source>
        <dbReference type="Proteomes" id="UP000663929"/>
    </source>
</evidence>
<name>A0A8A4TWI9_SULCO</name>
<dbReference type="EMBL" id="CP071793">
    <property type="protein sequence ID" value="QTD53332.1"/>
    <property type="molecule type" value="Genomic_DNA"/>
</dbReference>
<dbReference type="InterPro" id="IPR019734">
    <property type="entry name" value="TPR_rpt"/>
</dbReference>
<dbReference type="Proteomes" id="UP000663929">
    <property type="component" value="Chromosome"/>
</dbReference>
<dbReference type="RefSeq" id="WP_237383434.1">
    <property type="nucleotide sequence ID" value="NZ_CP071793.1"/>
</dbReference>
<dbReference type="KEGG" id="scor:J3U87_12830"/>
<gene>
    <name evidence="3" type="ORF">J3U87_12830</name>
</gene>
<evidence type="ECO:0000256" key="1">
    <source>
        <dbReference type="PROSITE-ProRule" id="PRU00339"/>
    </source>
</evidence>
<dbReference type="Gene3D" id="1.25.40.10">
    <property type="entry name" value="Tetratricopeptide repeat domain"/>
    <property type="match status" value="3"/>
</dbReference>
<protein>
    <recommendedName>
        <fullName evidence="5">Tetratricopeptide repeat protein</fullName>
    </recommendedName>
</protein>
<evidence type="ECO:0000313" key="3">
    <source>
        <dbReference type="EMBL" id="QTD53332.1"/>
    </source>
</evidence>